<dbReference type="Proteomes" id="UP000184330">
    <property type="component" value="Unassembled WGS sequence"/>
</dbReference>
<dbReference type="Gene3D" id="1.25.40.20">
    <property type="entry name" value="Ankyrin repeat-containing domain"/>
    <property type="match status" value="1"/>
</dbReference>
<comment type="similarity">
    <text evidence="3">Belongs to the ustYa family.</text>
</comment>
<evidence type="ECO:0000256" key="2">
    <source>
        <dbReference type="ARBA" id="ARBA00023002"/>
    </source>
</evidence>
<dbReference type="Pfam" id="PF00023">
    <property type="entry name" value="Ank"/>
    <property type="match status" value="1"/>
</dbReference>
<feature type="region of interest" description="Disordered" evidence="4">
    <location>
        <begin position="341"/>
        <end position="360"/>
    </location>
</feature>
<feature type="transmembrane region" description="Helical" evidence="5">
    <location>
        <begin position="50"/>
        <end position="73"/>
    </location>
</feature>
<evidence type="ECO:0000256" key="3">
    <source>
        <dbReference type="ARBA" id="ARBA00035112"/>
    </source>
</evidence>
<accession>A0A1L7WS40</accession>
<keyword evidence="5" id="KW-1133">Transmembrane helix</keyword>
<keyword evidence="7" id="KW-1185">Reference proteome</keyword>
<dbReference type="InterPro" id="IPR036770">
    <property type="entry name" value="Ankyrin_rpt-contain_sf"/>
</dbReference>
<dbReference type="GO" id="GO:0016491">
    <property type="term" value="F:oxidoreductase activity"/>
    <property type="evidence" value="ECO:0007669"/>
    <property type="project" value="UniProtKB-KW"/>
</dbReference>
<keyword evidence="5" id="KW-0812">Transmembrane</keyword>
<dbReference type="InterPro" id="IPR021765">
    <property type="entry name" value="UstYa-like"/>
</dbReference>
<dbReference type="EMBL" id="FJOG01000006">
    <property type="protein sequence ID" value="CZR55582.1"/>
    <property type="molecule type" value="Genomic_DNA"/>
</dbReference>
<keyword evidence="2" id="KW-0560">Oxidoreductase</keyword>
<dbReference type="GO" id="GO:0043386">
    <property type="term" value="P:mycotoxin biosynthetic process"/>
    <property type="evidence" value="ECO:0007669"/>
    <property type="project" value="InterPro"/>
</dbReference>
<name>A0A1L7WS40_9HELO</name>
<dbReference type="OrthoDB" id="3666223at2759"/>
<gene>
    <name evidence="6" type="ORF">PAC_05470</name>
</gene>
<dbReference type="Pfam" id="PF11807">
    <property type="entry name" value="UstYa"/>
    <property type="match status" value="1"/>
</dbReference>
<dbReference type="PANTHER" id="PTHR33365">
    <property type="entry name" value="YALI0B05434P"/>
    <property type="match status" value="1"/>
</dbReference>
<organism evidence="6 7">
    <name type="scientific">Phialocephala subalpina</name>
    <dbReference type="NCBI Taxonomy" id="576137"/>
    <lineage>
        <taxon>Eukaryota</taxon>
        <taxon>Fungi</taxon>
        <taxon>Dikarya</taxon>
        <taxon>Ascomycota</taxon>
        <taxon>Pezizomycotina</taxon>
        <taxon>Leotiomycetes</taxon>
        <taxon>Helotiales</taxon>
        <taxon>Mollisiaceae</taxon>
        <taxon>Phialocephala</taxon>
        <taxon>Phialocephala fortinii species complex</taxon>
    </lineage>
</organism>
<dbReference type="AlphaFoldDB" id="A0A1L7WS40"/>
<evidence type="ECO:0000256" key="4">
    <source>
        <dbReference type="SAM" id="MobiDB-lite"/>
    </source>
</evidence>
<dbReference type="PANTHER" id="PTHR33365:SF11">
    <property type="entry name" value="TAT PATHWAY SIGNAL SEQUENCE"/>
    <property type="match status" value="1"/>
</dbReference>
<evidence type="ECO:0000313" key="6">
    <source>
        <dbReference type="EMBL" id="CZR55582.1"/>
    </source>
</evidence>
<proteinExistence type="inferred from homology"/>
<reference evidence="6 7" key="1">
    <citation type="submission" date="2016-03" db="EMBL/GenBank/DDBJ databases">
        <authorList>
            <person name="Ploux O."/>
        </authorList>
    </citation>
    <scope>NUCLEOTIDE SEQUENCE [LARGE SCALE GENOMIC DNA]</scope>
    <source>
        <strain evidence="6 7">UAMH 11012</strain>
    </source>
</reference>
<keyword evidence="5" id="KW-0472">Membrane</keyword>
<sequence length="454" mass="51522">MSSTTSSSEQTIRNEVVDLYDSAEDYKPFIDKQSFQERLPFPGRATVPRLIYWALSGVAILAIALLITSTILFSGWKVLNQRCNQATVIQATWVEGKNGAPPARVAPIFDKPTVYFSTGEDERYMGPRTPEKDALWEEDWPIGRGFVRISSTGEPDSEPAHYQVAVFHQYHCMAVMKVFYTQVYNKEHLTEHDMYHMDHCIEYIRQSILCNADMSLENTWLTSKGQWHTTGGNTTHVCNNFAALKEWTERNRAYGNVQEAGDLICSATCLQQQRVRCWVATGLYLAPAIALSLKPISTPFSISLLRAMPPWTAKSSPLHWEPFSDHPISEKLAAMKAAIDSGADPNKLDHPTKNGERRPELSIGRPLHYAIDTRFDHSRCHENLPVVELLLQHGADPRLEGMEFTKSPMDEIKADLESPDSKQLSQENVAFFREALEIMQKKAHELDELEKKKR</sequence>
<protein>
    <submittedName>
        <fullName evidence="6">Uncharacterized protein</fullName>
    </submittedName>
</protein>
<feature type="compositionally biased region" description="Basic and acidic residues" evidence="4">
    <location>
        <begin position="346"/>
        <end position="360"/>
    </location>
</feature>
<comment type="pathway">
    <text evidence="1">Mycotoxin biosynthesis.</text>
</comment>
<dbReference type="InterPro" id="IPR002110">
    <property type="entry name" value="Ankyrin_rpt"/>
</dbReference>
<evidence type="ECO:0000256" key="1">
    <source>
        <dbReference type="ARBA" id="ARBA00004685"/>
    </source>
</evidence>
<evidence type="ECO:0000256" key="5">
    <source>
        <dbReference type="SAM" id="Phobius"/>
    </source>
</evidence>
<evidence type="ECO:0000313" key="7">
    <source>
        <dbReference type="Proteomes" id="UP000184330"/>
    </source>
</evidence>